<keyword evidence="3 5" id="KW-1133">Transmembrane helix</keyword>
<dbReference type="NCBIfam" id="TIGR00792">
    <property type="entry name" value="gph"/>
    <property type="match status" value="1"/>
</dbReference>
<dbReference type="InterPro" id="IPR036259">
    <property type="entry name" value="MFS_trans_sf"/>
</dbReference>
<evidence type="ECO:0000256" key="5">
    <source>
        <dbReference type="SAM" id="Phobius"/>
    </source>
</evidence>
<feature type="transmembrane region" description="Helical" evidence="5">
    <location>
        <begin position="383"/>
        <end position="404"/>
    </location>
</feature>
<evidence type="ECO:0000313" key="8">
    <source>
        <dbReference type="Proteomes" id="UP001155483"/>
    </source>
</evidence>
<dbReference type="SUPFAM" id="SSF103473">
    <property type="entry name" value="MFS general substrate transporter"/>
    <property type="match status" value="1"/>
</dbReference>
<evidence type="ECO:0000256" key="3">
    <source>
        <dbReference type="ARBA" id="ARBA00022989"/>
    </source>
</evidence>
<dbReference type="Proteomes" id="UP001155483">
    <property type="component" value="Unassembled WGS sequence"/>
</dbReference>
<dbReference type="GO" id="GO:0015293">
    <property type="term" value="F:symporter activity"/>
    <property type="evidence" value="ECO:0007669"/>
    <property type="project" value="InterPro"/>
</dbReference>
<feature type="transmembrane region" description="Helical" evidence="5">
    <location>
        <begin position="203"/>
        <end position="221"/>
    </location>
</feature>
<feature type="transmembrane region" description="Helical" evidence="5">
    <location>
        <begin position="128"/>
        <end position="148"/>
    </location>
</feature>
<dbReference type="Gene3D" id="1.20.1250.20">
    <property type="entry name" value="MFS general substrate transporter like domains"/>
    <property type="match status" value="1"/>
</dbReference>
<dbReference type="CDD" id="cd17332">
    <property type="entry name" value="MFS_MelB_like"/>
    <property type="match status" value="1"/>
</dbReference>
<evidence type="ECO:0000256" key="1">
    <source>
        <dbReference type="ARBA" id="ARBA00009617"/>
    </source>
</evidence>
<feature type="transmembrane region" description="Helical" evidence="5">
    <location>
        <begin position="37"/>
        <end position="55"/>
    </location>
</feature>
<evidence type="ECO:0000259" key="6">
    <source>
        <dbReference type="PROSITE" id="PS50850"/>
    </source>
</evidence>
<feature type="transmembrane region" description="Helical" evidence="5">
    <location>
        <begin position="416"/>
        <end position="442"/>
    </location>
</feature>
<reference evidence="7" key="2">
    <citation type="submission" date="2023-04" db="EMBL/GenBank/DDBJ databases">
        <title>Paracnuella aquatica gen. nov., sp. nov., a member of the family Chitinophagaceae isolated from a hot spring.</title>
        <authorList>
            <person name="Wang C."/>
        </authorList>
    </citation>
    <scope>NUCLEOTIDE SEQUENCE</scope>
    <source>
        <strain evidence="7">LB-8</strain>
    </source>
</reference>
<comment type="similarity">
    <text evidence="1">Belongs to the sodium:galactoside symporter (TC 2.A.2) family.</text>
</comment>
<dbReference type="InterPro" id="IPR001927">
    <property type="entry name" value="Na/Gal_symport"/>
</dbReference>
<keyword evidence="8" id="KW-1185">Reference proteome</keyword>
<dbReference type="Gene3D" id="1.20.1720.10">
    <property type="entry name" value="Multidrug resistance protein D"/>
    <property type="match status" value="1"/>
</dbReference>
<feature type="domain" description="Major facilitator superfamily (MFS) profile" evidence="6">
    <location>
        <begin position="277"/>
        <end position="503"/>
    </location>
</feature>
<keyword evidence="2 5" id="KW-0812">Transmembrane</keyword>
<accession>A0A9X3B849</accession>
<feature type="transmembrane region" description="Helical" evidence="5">
    <location>
        <begin position="352"/>
        <end position="371"/>
    </location>
</feature>
<evidence type="ECO:0000256" key="2">
    <source>
        <dbReference type="ARBA" id="ARBA00022692"/>
    </source>
</evidence>
<dbReference type="InterPro" id="IPR020846">
    <property type="entry name" value="MFS_dom"/>
</dbReference>
<feature type="transmembrane region" description="Helical" evidence="5">
    <location>
        <begin position="462"/>
        <end position="486"/>
    </location>
</feature>
<keyword evidence="4 5" id="KW-0472">Membrane</keyword>
<feature type="transmembrane region" description="Helical" evidence="5">
    <location>
        <begin position="319"/>
        <end position="340"/>
    </location>
</feature>
<dbReference type="GO" id="GO:0005886">
    <property type="term" value="C:plasma membrane"/>
    <property type="evidence" value="ECO:0007669"/>
    <property type="project" value="TreeGrafter"/>
</dbReference>
<gene>
    <name evidence="7" type="ORF">OCK74_13560</name>
</gene>
<dbReference type="InterPro" id="IPR039672">
    <property type="entry name" value="MFS_2"/>
</dbReference>
<feature type="transmembrane region" description="Helical" evidence="5">
    <location>
        <begin position="168"/>
        <end position="191"/>
    </location>
</feature>
<organism evidence="7 8">
    <name type="scientific">Paraflavisolibacter caeni</name>
    <dbReference type="NCBI Taxonomy" id="2982496"/>
    <lineage>
        <taxon>Bacteria</taxon>
        <taxon>Pseudomonadati</taxon>
        <taxon>Bacteroidota</taxon>
        <taxon>Chitinophagia</taxon>
        <taxon>Chitinophagales</taxon>
        <taxon>Chitinophagaceae</taxon>
        <taxon>Paraflavisolibacter</taxon>
    </lineage>
</organism>
<protein>
    <submittedName>
        <fullName evidence="7">MFS transporter</fullName>
    </submittedName>
</protein>
<name>A0A9X3B849_9BACT</name>
<evidence type="ECO:0000256" key="4">
    <source>
        <dbReference type="ARBA" id="ARBA00023136"/>
    </source>
</evidence>
<feature type="transmembrane region" description="Helical" evidence="5">
    <location>
        <begin position="99"/>
        <end position="116"/>
    </location>
</feature>
<dbReference type="GO" id="GO:0008643">
    <property type="term" value="P:carbohydrate transport"/>
    <property type="evidence" value="ECO:0007669"/>
    <property type="project" value="InterPro"/>
</dbReference>
<dbReference type="Pfam" id="PF13347">
    <property type="entry name" value="MFS_2"/>
    <property type="match status" value="2"/>
</dbReference>
<proteinExistence type="inferred from homology"/>
<dbReference type="PANTHER" id="PTHR11328">
    <property type="entry name" value="MAJOR FACILITATOR SUPERFAMILY DOMAIN-CONTAINING PROTEIN"/>
    <property type="match status" value="1"/>
</dbReference>
<reference evidence="7" key="1">
    <citation type="submission" date="2022-09" db="EMBL/GenBank/DDBJ databases">
        <authorList>
            <person name="Yuan C."/>
            <person name="Ke Z."/>
        </authorList>
    </citation>
    <scope>NUCLEOTIDE SEQUENCE</scope>
    <source>
        <strain evidence="7">LB-8</strain>
    </source>
</reference>
<dbReference type="AlphaFoldDB" id="A0A9X3B849"/>
<feature type="transmembrane region" description="Helical" evidence="5">
    <location>
        <begin position="249"/>
        <end position="274"/>
    </location>
</feature>
<comment type="caution">
    <text evidence="7">The sequence shown here is derived from an EMBL/GenBank/DDBJ whole genome shotgun (WGS) entry which is preliminary data.</text>
</comment>
<evidence type="ECO:0000313" key="7">
    <source>
        <dbReference type="EMBL" id="MCU7550145.1"/>
    </source>
</evidence>
<dbReference type="RefSeq" id="WP_279297584.1">
    <property type="nucleotide sequence ID" value="NZ_JAOTIF010000010.1"/>
</dbReference>
<sequence>MSTSAQDISQTINAPKEQERSQKLSVLEKVGYSLGDLAANLIFQTLMAFLAFFYTDIYKIPPAKASLVMLVGGVVGACFNLVMGAIADRTNTRWGKFRPWVLWTAIPFGVISLLAFSTPNFSEGGKVAYAFITYFLLVIVYSANNLPYSALSGVLTGDMKERNSLSSYRFVAVMVAQFIIQVLLLPLALSLGHGDKAKGFEQVMLVFSLTGVVCFLITFLTTRERITPPREQKTPVSQDLKDLVRNKPWLIMLALTVMVFITLSIKGGMNIFYYKYYLTEASQTQFLDRVGFNSIIAGLSKVFNPAAFEEFSKPGSAPYAASSFTSAFSTIAMILGIFLSKPLADRFGKRNIYGVFLTLSALCLLVIYFYSNTAVMAVFLTQTLHGFIYGVTIPLLWAMIADVADYSEWKNNRRATAIIFSAMIFGLKIGLSVGGALSTWLLSIFGYQADTAVQTASATNGIKLLVSTIPGLIFIAGAILLFWYSIDKQTELQLERELKQRRK</sequence>
<feature type="transmembrane region" description="Helical" evidence="5">
    <location>
        <begin position="67"/>
        <end position="87"/>
    </location>
</feature>
<dbReference type="PANTHER" id="PTHR11328:SF24">
    <property type="entry name" value="MAJOR FACILITATOR SUPERFAMILY (MFS) PROFILE DOMAIN-CONTAINING PROTEIN"/>
    <property type="match status" value="1"/>
</dbReference>
<dbReference type="PROSITE" id="PS50850">
    <property type="entry name" value="MFS"/>
    <property type="match status" value="1"/>
</dbReference>
<dbReference type="EMBL" id="JAOTIF010000010">
    <property type="protein sequence ID" value="MCU7550145.1"/>
    <property type="molecule type" value="Genomic_DNA"/>
</dbReference>
<dbReference type="GO" id="GO:0006814">
    <property type="term" value="P:sodium ion transport"/>
    <property type="evidence" value="ECO:0007669"/>
    <property type="project" value="InterPro"/>
</dbReference>